<dbReference type="InterPro" id="IPR026872">
    <property type="entry name" value="FTB"/>
</dbReference>
<gene>
    <name evidence="16" type="ORF">BSL78_00395</name>
</gene>
<dbReference type="STRING" id="307972.A0A2G8LR97"/>
<dbReference type="Gene3D" id="1.50.10.20">
    <property type="match status" value="1"/>
</dbReference>
<evidence type="ECO:0000256" key="12">
    <source>
        <dbReference type="ARBA" id="ARBA00055850"/>
    </source>
</evidence>
<comment type="caution">
    <text evidence="16">The sequence shown here is derived from an EMBL/GenBank/DDBJ whole genome shotgun (WGS) entry which is preliminary data.</text>
</comment>
<evidence type="ECO:0000256" key="13">
    <source>
        <dbReference type="ARBA" id="ARBA00064192"/>
    </source>
</evidence>
<keyword evidence="17" id="KW-1185">Reference proteome</keyword>
<organism evidence="16 17">
    <name type="scientific">Stichopus japonicus</name>
    <name type="common">Sea cucumber</name>
    <dbReference type="NCBI Taxonomy" id="307972"/>
    <lineage>
        <taxon>Eukaryota</taxon>
        <taxon>Metazoa</taxon>
        <taxon>Echinodermata</taxon>
        <taxon>Eleutherozoa</taxon>
        <taxon>Echinozoa</taxon>
        <taxon>Holothuroidea</taxon>
        <taxon>Aspidochirotacea</taxon>
        <taxon>Aspidochirotida</taxon>
        <taxon>Stichopodidae</taxon>
        <taxon>Apostichopus</taxon>
    </lineage>
</organism>
<proteinExistence type="inferred from homology"/>
<reference evidence="16 17" key="1">
    <citation type="journal article" date="2017" name="PLoS Biol.">
        <title>The sea cucumber genome provides insights into morphological evolution and visceral regeneration.</title>
        <authorList>
            <person name="Zhang X."/>
            <person name="Sun L."/>
            <person name="Yuan J."/>
            <person name="Sun Y."/>
            <person name="Gao Y."/>
            <person name="Zhang L."/>
            <person name="Li S."/>
            <person name="Dai H."/>
            <person name="Hamel J.F."/>
            <person name="Liu C."/>
            <person name="Yu Y."/>
            <person name="Liu S."/>
            <person name="Lin W."/>
            <person name="Guo K."/>
            <person name="Jin S."/>
            <person name="Xu P."/>
            <person name="Storey K.B."/>
            <person name="Huan P."/>
            <person name="Zhang T."/>
            <person name="Zhou Y."/>
            <person name="Zhang J."/>
            <person name="Lin C."/>
            <person name="Li X."/>
            <person name="Xing L."/>
            <person name="Huo D."/>
            <person name="Sun M."/>
            <person name="Wang L."/>
            <person name="Mercier A."/>
            <person name="Li F."/>
            <person name="Yang H."/>
            <person name="Xiang J."/>
        </authorList>
    </citation>
    <scope>NUCLEOTIDE SEQUENCE [LARGE SCALE GENOMIC DNA]</scope>
    <source>
        <strain evidence="16">Shaxun</strain>
        <tissue evidence="16">Muscle</tissue>
    </source>
</reference>
<comment type="function">
    <text evidence="12">Essential subunit of the farnesyltransferase complex. Catalyzes the transfer of a farnesyl moiety from farnesyl diphosphate to a cysteine at the fourth position from the C-terminus of several proteins having the C-terminal sequence Cys-aliphatic-aliphatic-X.</text>
</comment>
<dbReference type="EC" id="2.5.1.58" evidence="2 14"/>
<keyword evidence="7 14" id="KW-0479">Metal-binding</keyword>
<dbReference type="PANTHER" id="PTHR11774">
    <property type="entry name" value="GERANYLGERANYL TRANSFERASE TYPE BETA SUBUNIT"/>
    <property type="match status" value="1"/>
</dbReference>
<evidence type="ECO:0000256" key="4">
    <source>
        <dbReference type="ARBA" id="ARBA00022553"/>
    </source>
</evidence>
<dbReference type="Proteomes" id="UP000230750">
    <property type="component" value="Unassembled WGS sequence"/>
</dbReference>
<evidence type="ECO:0000256" key="7">
    <source>
        <dbReference type="ARBA" id="ARBA00022723"/>
    </source>
</evidence>
<evidence type="ECO:0000256" key="8">
    <source>
        <dbReference type="ARBA" id="ARBA00022737"/>
    </source>
</evidence>
<name>A0A2G8LR97_STIJA</name>
<dbReference type="GO" id="GO:0008270">
    <property type="term" value="F:zinc ion binding"/>
    <property type="evidence" value="ECO:0007669"/>
    <property type="project" value="UniProtKB-UniRule"/>
</dbReference>
<dbReference type="FunFam" id="1.50.10.20:FF:000007">
    <property type="entry name" value="Protein farnesyltransferase subunit beta"/>
    <property type="match status" value="1"/>
</dbReference>
<dbReference type="InterPro" id="IPR008930">
    <property type="entry name" value="Terpenoid_cyclase/PrenylTrfase"/>
</dbReference>
<dbReference type="EMBL" id="MRZV01000007">
    <property type="protein sequence ID" value="PIK62700.1"/>
    <property type="molecule type" value="Genomic_DNA"/>
</dbReference>
<comment type="similarity">
    <text evidence="1 14">Belongs to the protein prenyltransferase subunit beta family.</text>
</comment>
<evidence type="ECO:0000256" key="2">
    <source>
        <dbReference type="ARBA" id="ARBA00012702"/>
    </source>
</evidence>
<dbReference type="InterPro" id="IPR045089">
    <property type="entry name" value="PGGT1B-like"/>
</dbReference>
<dbReference type="GO" id="GO:0004660">
    <property type="term" value="F:protein farnesyltransferase activity"/>
    <property type="evidence" value="ECO:0007669"/>
    <property type="project" value="UniProtKB-UniRule"/>
</dbReference>
<evidence type="ECO:0000256" key="10">
    <source>
        <dbReference type="ARBA" id="ARBA00023098"/>
    </source>
</evidence>
<keyword evidence="10" id="KW-0443">Lipid metabolism</keyword>
<comment type="catalytic activity">
    <reaction evidence="11">
        <text>L-cysteinyl-[protein] + (2E,6E)-farnesyl diphosphate = S-(2E,6E)-farnesyl-L-cysteinyl-[protein] + diphosphate</text>
        <dbReference type="Rhea" id="RHEA:13345"/>
        <dbReference type="Rhea" id="RHEA-COMP:10131"/>
        <dbReference type="Rhea" id="RHEA-COMP:11535"/>
        <dbReference type="ChEBI" id="CHEBI:29950"/>
        <dbReference type="ChEBI" id="CHEBI:33019"/>
        <dbReference type="ChEBI" id="CHEBI:86019"/>
        <dbReference type="ChEBI" id="CHEBI:175763"/>
        <dbReference type="EC" id="2.5.1.58"/>
    </reaction>
</comment>
<dbReference type="OrthoDB" id="10261146at2759"/>
<evidence type="ECO:0000256" key="11">
    <source>
        <dbReference type="ARBA" id="ARBA00050225"/>
    </source>
</evidence>
<feature type="domain" description="Prenyltransferase alpha-alpha toroid" evidence="15">
    <location>
        <begin position="61"/>
        <end position="390"/>
    </location>
</feature>
<evidence type="ECO:0000256" key="5">
    <source>
        <dbReference type="ARBA" id="ARBA00022602"/>
    </source>
</evidence>
<evidence type="ECO:0000256" key="9">
    <source>
        <dbReference type="ARBA" id="ARBA00022833"/>
    </source>
</evidence>
<comment type="subunit">
    <text evidence="14">Heterodimer of an alpha and a beta subunit.</text>
</comment>
<dbReference type="PANTHER" id="PTHR11774:SF6">
    <property type="entry name" value="PROTEIN FARNESYLTRANSFERASE SUBUNIT BETA"/>
    <property type="match status" value="1"/>
</dbReference>
<evidence type="ECO:0000256" key="14">
    <source>
        <dbReference type="RuleBase" id="RU365056"/>
    </source>
</evidence>
<keyword evidence="8" id="KW-0677">Repeat</keyword>
<dbReference type="SUPFAM" id="SSF48239">
    <property type="entry name" value="Terpenoid cyclases/Protein prenyltransferases"/>
    <property type="match status" value="1"/>
</dbReference>
<keyword evidence="5 14" id="KW-0637">Prenyltransferase</keyword>
<sequence>MAAPRCVIDLAALTRQKFVDDGVSSHSADEQENVEASVEQKFNIFHQWAEKEPEEFKWPPLNKEKHLRYLHKGLHHLPESYECLDASRPWICYWILHSLYLLGEKIPEEEASRVTQFIGKCQCPDGGFAGSPGQQAHLAPTYAAVLTLCTLGTEEAYKSINRETLQSFLGSMRTTSGAFTMHRGGEVDVRGAYCAVVAARLTNVYKPEMFEGTAEWIASCQSYEGGFAGQSGMEAHGGYTFCSIAALVLLGHERLCDTQALLRWLAQRQMRFEGGFQGRTNKLVDGCYSFWQAGAFPVVHSVLSKQDTSLDCTSWMFNEEALQEYILICCQNLNGGLVDKPGKPRDYYHTCYCLSGLSLSQHYLNEHHSCNYVMGGPENELQVIHPIFNIGLDSAKDAVAYFSRLPVPNIR</sequence>
<keyword evidence="4" id="KW-0597">Phosphoprotein</keyword>
<comment type="subunit">
    <text evidence="13">Heterodimer of FNTA and FNTB.</text>
</comment>
<evidence type="ECO:0000259" key="15">
    <source>
        <dbReference type="Pfam" id="PF00432"/>
    </source>
</evidence>
<dbReference type="CDD" id="cd02893">
    <property type="entry name" value="FTase"/>
    <property type="match status" value="1"/>
</dbReference>
<evidence type="ECO:0000313" key="17">
    <source>
        <dbReference type="Proteomes" id="UP000230750"/>
    </source>
</evidence>
<dbReference type="GO" id="GO:0097354">
    <property type="term" value="P:prenylation"/>
    <property type="evidence" value="ECO:0007669"/>
    <property type="project" value="UniProtKB-UniRule"/>
</dbReference>
<dbReference type="AlphaFoldDB" id="A0A2G8LR97"/>
<dbReference type="GO" id="GO:0005965">
    <property type="term" value="C:protein farnesyltransferase complex"/>
    <property type="evidence" value="ECO:0007669"/>
    <property type="project" value="UniProtKB-UniRule"/>
</dbReference>
<accession>A0A2G8LR97</accession>
<keyword evidence="9 14" id="KW-0862">Zinc</keyword>
<comment type="function">
    <text evidence="14">Catalyzes the transfer of a farnesyl moiety from farnesyl diphosphate to a cysteine at the fourth position from the C-terminus of several proteins. The beta subunit is responsible for peptide-binding.</text>
</comment>
<evidence type="ECO:0000313" key="16">
    <source>
        <dbReference type="EMBL" id="PIK62700.1"/>
    </source>
</evidence>
<dbReference type="GO" id="GO:0006629">
    <property type="term" value="P:lipid metabolic process"/>
    <property type="evidence" value="ECO:0007669"/>
    <property type="project" value="UniProtKB-KW"/>
</dbReference>
<evidence type="ECO:0000256" key="3">
    <source>
        <dbReference type="ARBA" id="ARBA00015798"/>
    </source>
</evidence>
<dbReference type="Pfam" id="PF00432">
    <property type="entry name" value="Prenyltrans"/>
    <property type="match status" value="1"/>
</dbReference>
<comment type="cofactor">
    <cofactor evidence="14">
        <name>Zn(2+)</name>
        <dbReference type="ChEBI" id="CHEBI:29105"/>
    </cofactor>
    <text evidence="14">Binds 1 zinc ion per subunit.</text>
</comment>
<evidence type="ECO:0000256" key="1">
    <source>
        <dbReference type="ARBA" id="ARBA00010497"/>
    </source>
</evidence>
<evidence type="ECO:0000256" key="6">
    <source>
        <dbReference type="ARBA" id="ARBA00022679"/>
    </source>
</evidence>
<keyword evidence="6 14" id="KW-0808">Transferase</keyword>
<dbReference type="InterPro" id="IPR001330">
    <property type="entry name" value="Prenyltrans"/>
</dbReference>
<protein>
    <recommendedName>
        <fullName evidence="3 14">Protein farnesyltransferase subunit beta</fullName>
        <shortName evidence="14">FTase-beta</shortName>
        <ecNumber evidence="2 14">2.5.1.58</ecNumber>
    </recommendedName>
</protein>